<dbReference type="SUPFAM" id="SSF46689">
    <property type="entry name" value="Homeodomain-like"/>
    <property type="match status" value="2"/>
</dbReference>
<dbReference type="GO" id="GO:0043565">
    <property type="term" value="F:sequence-specific DNA binding"/>
    <property type="evidence" value="ECO:0007669"/>
    <property type="project" value="InterPro"/>
</dbReference>
<keyword evidence="3" id="KW-0804">Transcription</keyword>
<dbReference type="PRINTS" id="PR00032">
    <property type="entry name" value="HTHARAC"/>
</dbReference>
<evidence type="ECO:0000313" key="6">
    <source>
        <dbReference type="Proteomes" id="UP000346198"/>
    </source>
</evidence>
<dbReference type="InterPro" id="IPR020449">
    <property type="entry name" value="Tscrpt_reg_AraC-type_HTH"/>
</dbReference>
<dbReference type="EMBL" id="CAAHFH010000003">
    <property type="protein sequence ID" value="VGO23353.1"/>
    <property type="molecule type" value="Genomic_DNA"/>
</dbReference>
<evidence type="ECO:0000256" key="1">
    <source>
        <dbReference type="ARBA" id="ARBA00023015"/>
    </source>
</evidence>
<dbReference type="Pfam" id="PF12833">
    <property type="entry name" value="HTH_18"/>
    <property type="match status" value="1"/>
</dbReference>
<dbReference type="PANTHER" id="PTHR43280">
    <property type="entry name" value="ARAC-FAMILY TRANSCRIPTIONAL REGULATOR"/>
    <property type="match status" value="1"/>
</dbReference>
<dbReference type="PANTHER" id="PTHR43280:SF2">
    <property type="entry name" value="HTH-TYPE TRANSCRIPTIONAL REGULATOR EXSA"/>
    <property type="match status" value="1"/>
</dbReference>
<evidence type="ECO:0000256" key="2">
    <source>
        <dbReference type="ARBA" id="ARBA00023125"/>
    </source>
</evidence>
<feature type="domain" description="HTH araC/xylS-type" evidence="4">
    <location>
        <begin position="192"/>
        <end position="291"/>
    </location>
</feature>
<dbReference type="Gene3D" id="1.10.10.60">
    <property type="entry name" value="Homeodomain-like"/>
    <property type="match status" value="2"/>
</dbReference>
<dbReference type="InterPro" id="IPR018060">
    <property type="entry name" value="HTH_AraC"/>
</dbReference>
<dbReference type="AlphaFoldDB" id="A0A6C2UTR1"/>
<dbReference type="Pfam" id="PF10114">
    <property type="entry name" value="PocR"/>
    <property type="match status" value="1"/>
</dbReference>
<reference evidence="5 6" key="1">
    <citation type="submission" date="2019-04" db="EMBL/GenBank/DDBJ databases">
        <authorList>
            <person name="Van Vliet M D."/>
        </authorList>
    </citation>
    <scope>NUCLEOTIDE SEQUENCE [LARGE SCALE GENOMIC DNA]</scope>
    <source>
        <strain evidence="5 6">F21</strain>
    </source>
</reference>
<keyword evidence="6" id="KW-1185">Reference proteome</keyword>
<accession>A0A6C2UTR1</accession>
<dbReference type="InterPro" id="IPR018062">
    <property type="entry name" value="HTH_AraC-typ_CS"/>
</dbReference>
<sequence>MDKSGVLCSFINMLECMHHTISQKVSEIFDLYTELHGIRISLFSPDGKLIYPDAVGRPNCPHCIMLRETLGMDSKCRDLDRKMMDKALERQEMVTYTCHAGMMEAVAPLYVGGELVGFVMPGQFRSGAAPDISPYSSDWKASQGTDALQEEYKRTPVFPEEKIETLLSMFRLLMEFIISKQLIHHKDYDLLQPVIQRIHDHPELELPLEEASRMVGRSPSTVTRLFKKVTGRSFKQYLVGHRMEQAVAQLKARPNSPVAEIALAVGYDDPLYFSRIFRKFHGISPSECRKSLESKATGAAGR</sequence>
<dbReference type="PROSITE" id="PS01124">
    <property type="entry name" value="HTH_ARAC_FAMILY_2"/>
    <property type="match status" value="1"/>
</dbReference>
<dbReference type="PROSITE" id="PS00041">
    <property type="entry name" value="HTH_ARAC_FAMILY_1"/>
    <property type="match status" value="1"/>
</dbReference>
<keyword evidence="2" id="KW-0238">DNA-binding</keyword>
<dbReference type="InterPro" id="IPR009057">
    <property type="entry name" value="Homeodomain-like_sf"/>
</dbReference>
<proteinExistence type="predicted"/>
<dbReference type="SMART" id="SM00342">
    <property type="entry name" value="HTH_ARAC"/>
    <property type="match status" value="1"/>
</dbReference>
<protein>
    <submittedName>
        <fullName evidence="5">HTH-type transcriptional activator Btr</fullName>
    </submittedName>
</protein>
<evidence type="ECO:0000256" key="3">
    <source>
        <dbReference type="ARBA" id="ARBA00023163"/>
    </source>
</evidence>
<evidence type="ECO:0000259" key="4">
    <source>
        <dbReference type="PROSITE" id="PS01124"/>
    </source>
</evidence>
<dbReference type="GO" id="GO:0003700">
    <property type="term" value="F:DNA-binding transcription factor activity"/>
    <property type="evidence" value="ECO:0007669"/>
    <property type="project" value="InterPro"/>
</dbReference>
<evidence type="ECO:0000313" key="5">
    <source>
        <dbReference type="EMBL" id="VGO23353.1"/>
    </source>
</evidence>
<keyword evidence="1" id="KW-0805">Transcription regulation</keyword>
<gene>
    <name evidence="5" type="primary">btr_5</name>
    <name evidence="5" type="ORF">SCARR_05460</name>
</gene>
<organism evidence="5 6">
    <name type="scientific">Pontiella sulfatireligans</name>
    <dbReference type="NCBI Taxonomy" id="2750658"/>
    <lineage>
        <taxon>Bacteria</taxon>
        <taxon>Pseudomonadati</taxon>
        <taxon>Kiritimatiellota</taxon>
        <taxon>Kiritimatiellia</taxon>
        <taxon>Kiritimatiellales</taxon>
        <taxon>Pontiellaceae</taxon>
        <taxon>Pontiella</taxon>
    </lineage>
</organism>
<dbReference type="Proteomes" id="UP000346198">
    <property type="component" value="Unassembled WGS sequence"/>
</dbReference>
<name>A0A6C2UTR1_9BACT</name>
<dbReference type="InterPro" id="IPR018771">
    <property type="entry name" value="PocR_dom"/>
</dbReference>